<reference evidence="1 2" key="1">
    <citation type="journal article" date="2020" name="ISME J.">
        <title>Uncovering the hidden diversity of litter-decomposition mechanisms in mushroom-forming fungi.</title>
        <authorList>
            <person name="Floudas D."/>
            <person name="Bentzer J."/>
            <person name="Ahren D."/>
            <person name="Johansson T."/>
            <person name="Persson P."/>
            <person name="Tunlid A."/>
        </authorList>
    </citation>
    <scope>NUCLEOTIDE SEQUENCE [LARGE SCALE GENOMIC DNA]</scope>
    <source>
        <strain evidence="1 2">CBS 291.85</strain>
    </source>
</reference>
<name>A0A8H5LLF2_9AGAR</name>
<dbReference type="Proteomes" id="UP000559256">
    <property type="component" value="Unassembled WGS sequence"/>
</dbReference>
<proteinExistence type="predicted"/>
<accession>A0A8H5LLF2</accession>
<comment type="caution">
    <text evidence="1">The sequence shown here is derived from an EMBL/GenBank/DDBJ whole genome shotgun (WGS) entry which is preliminary data.</text>
</comment>
<gene>
    <name evidence="1" type="ORF">D9758_006265</name>
</gene>
<keyword evidence="2" id="KW-1185">Reference proteome</keyword>
<sequence>MARFSSNPIVVTPFCYVHLPHTLFIYSSRDRRVLDASLQDVSMRIHLNYFHPEEGCRWVRRRASKAGSSGGVRRTVIVFKADKSTLVKAWLGFACR</sequence>
<evidence type="ECO:0000313" key="2">
    <source>
        <dbReference type="Proteomes" id="UP000559256"/>
    </source>
</evidence>
<dbReference type="EMBL" id="JAACJM010000040">
    <property type="protein sequence ID" value="KAF5361449.1"/>
    <property type="molecule type" value="Genomic_DNA"/>
</dbReference>
<protein>
    <submittedName>
        <fullName evidence="1">Uncharacterized protein</fullName>
    </submittedName>
</protein>
<organism evidence="1 2">
    <name type="scientific">Tetrapyrgos nigripes</name>
    <dbReference type="NCBI Taxonomy" id="182062"/>
    <lineage>
        <taxon>Eukaryota</taxon>
        <taxon>Fungi</taxon>
        <taxon>Dikarya</taxon>
        <taxon>Basidiomycota</taxon>
        <taxon>Agaricomycotina</taxon>
        <taxon>Agaricomycetes</taxon>
        <taxon>Agaricomycetidae</taxon>
        <taxon>Agaricales</taxon>
        <taxon>Marasmiineae</taxon>
        <taxon>Marasmiaceae</taxon>
        <taxon>Tetrapyrgos</taxon>
    </lineage>
</organism>
<evidence type="ECO:0000313" key="1">
    <source>
        <dbReference type="EMBL" id="KAF5361449.1"/>
    </source>
</evidence>
<dbReference type="AlphaFoldDB" id="A0A8H5LLF2"/>